<sequence>MSSVDSTTSSLLIPPNPSLSSTKPSASILLNGTGRAPSVAPTPASPPRSTTPQLGSYSPASSYSFVPSSPTASSSSRSLSAHGSFSSTTTSSSISGPARPTPIRRGSTPKISFAPLPEIPVELKRRNSITIGVASRKNLLTGQGSAAGGGGGPRGSNRVMMTDQEWEDYKRHFEEKNGSNDVVDLGAVAKQGAKALWGKMKRGRSPSTSSTTSSVASSSTTSSAPPSASASNTFSGSAPLVRATSSPAKSGAAAAAAGAGGLSLGTVTEEEQGGEVSPTASTSGTYPFHPNTSSTRRPRSSSSPPPSSRDMGRSGAGLHVIPGSPPPSRNNKALYGERNGASANLSPATTMSTISDNEIDNDTETESEADPEGERQAEAEAESDPHDAGFRAAEASLHQKNKLLDLDTSDEGEGDVTPRRIPSPPPRRAELGPLVEEDAVWDNDEDDDDGDDEGESAGAEGSKTPSGLSENGWQTRGGKAYKSGDNNAQGRHDHTEVLGFDPERFGRALDLATKRGD</sequence>
<dbReference type="AlphaFoldDB" id="A0A1B9GR60"/>
<keyword evidence="3" id="KW-1185">Reference proteome</keyword>
<dbReference type="OrthoDB" id="3366178at2759"/>
<organism evidence="2 3">
    <name type="scientific">Kwoniella heveanensis BCC8398</name>
    <dbReference type="NCBI Taxonomy" id="1296120"/>
    <lineage>
        <taxon>Eukaryota</taxon>
        <taxon>Fungi</taxon>
        <taxon>Dikarya</taxon>
        <taxon>Basidiomycota</taxon>
        <taxon>Agaricomycotina</taxon>
        <taxon>Tremellomycetes</taxon>
        <taxon>Tremellales</taxon>
        <taxon>Cryptococcaceae</taxon>
        <taxon>Kwoniella</taxon>
    </lineage>
</organism>
<feature type="compositionally biased region" description="Acidic residues" evidence="1">
    <location>
        <begin position="435"/>
        <end position="455"/>
    </location>
</feature>
<feature type="region of interest" description="Disordered" evidence="1">
    <location>
        <begin position="195"/>
        <end position="503"/>
    </location>
</feature>
<name>A0A1B9GR60_9TREE</name>
<feature type="compositionally biased region" description="Basic and acidic residues" evidence="1">
    <location>
        <begin position="490"/>
        <end position="503"/>
    </location>
</feature>
<evidence type="ECO:0000256" key="1">
    <source>
        <dbReference type="SAM" id="MobiDB-lite"/>
    </source>
</evidence>
<feature type="compositionally biased region" description="Low complexity" evidence="1">
    <location>
        <begin position="35"/>
        <end position="95"/>
    </location>
</feature>
<reference evidence="3" key="2">
    <citation type="submission" date="2013-12" db="EMBL/GenBank/DDBJ databases">
        <title>Evolution of pathogenesis and genome organization in the Tremellales.</title>
        <authorList>
            <person name="Cuomo C."/>
            <person name="Litvintseva A."/>
            <person name="Heitman J."/>
            <person name="Chen Y."/>
            <person name="Sun S."/>
            <person name="Springer D."/>
            <person name="Dromer F."/>
            <person name="Young S."/>
            <person name="Zeng Q."/>
            <person name="Chapman S."/>
            <person name="Gujja S."/>
            <person name="Saif S."/>
            <person name="Birren B."/>
        </authorList>
    </citation>
    <scope>NUCLEOTIDE SEQUENCE [LARGE SCALE GENOMIC DNA]</scope>
    <source>
        <strain evidence="3">BCC8398</strain>
    </source>
</reference>
<feature type="compositionally biased region" description="Acidic residues" evidence="1">
    <location>
        <begin position="357"/>
        <end position="371"/>
    </location>
</feature>
<dbReference type="Proteomes" id="UP000092666">
    <property type="component" value="Unassembled WGS sequence"/>
</dbReference>
<proteinExistence type="predicted"/>
<feature type="compositionally biased region" description="Polar residues" evidence="1">
    <location>
        <begin position="341"/>
        <end position="356"/>
    </location>
</feature>
<feature type="compositionally biased region" description="Gly residues" evidence="1">
    <location>
        <begin position="145"/>
        <end position="154"/>
    </location>
</feature>
<feature type="compositionally biased region" description="Low complexity" evidence="1">
    <location>
        <begin position="205"/>
        <end position="231"/>
    </location>
</feature>
<dbReference type="EMBL" id="KI669504">
    <property type="protein sequence ID" value="OCF33560.1"/>
    <property type="molecule type" value="Genomic_DNA"/>
</dbReference>
<evidence type="ECO:0000313" key="2">
    <source>
        <dbReference type="EMBL" id="OCF33560.1"/>
    </source>
</evidence>
<gene>
    <name evidence="2" type="ORF">I316_04632</name>
</gene>
<feature type="compositionally biased region" description="Basic and acidic residues" evidence="1">
    <location>
        <begin position="372"/>
        <end position="389"/>
    </location>
</feature>
<feature type="compositionally biased region" description="Low complexity" evidence="1">
    <location>
        <begin position="1"/>
        <end position="22"/>
    </location>
</feature>
<accession>A0A1B9GR60</accession>
<reference evidence="2 3" key="1">
    <citation type="submission" date="2013-07" db="EMBL/GenBank/DDBJ databases">
        <title>The Genome Sequence of Cryptococcus heveanensis BCC8398.</title>
        <authorList>
            <consortium name="The Broad Institute Genome Sequencing Platform"/>
            <person name="Cuomo C."/>
            <person name="Litvintseva A."/>
            <person name="Chen Y."/>
            <person name="Heitman J."/>
            <person name="Sun S."/>
            <person name="Springer D."/>
            <person name="Dromer F."/>
            <person name="Young S.K."/>
            <person name="Zeng Q."/>
            <person name="Gargeya S."/>
            <person name="Fitzgerald M."/>
            <person name="Abouelleil A."/>
            <person name="Alvarado L."/>
            <person name="Berlin A.M."/>
            <person name="Chapman S.B."/>
            <person name="Dewar J."/>
            <person name="Goldberg J."/>
            <person name="Griggs A."/>
            <person name="Gujja S."/>
            <person name="Hansen M."/>
            <person name="Howarth C."/>
            <person name="Imamovic A."/>
            <person name="Larimer J."/>
            <person name="McCowan C."/>
            <person name="Murphy C."/>
            <person name="Pearson M."/>
            <person name="Priest M."/>
            <person name="Roberts A."/>
            <person name="Saif S."/>
            <person name="Shea T."/>
            <person name="Sykes S."/>
            <person name="Wortman J."/>
            <person name="Nusbaum C."/>
            <person name="Birren B."/>
        </authorList>
    </citation>
    <scope>NUCLEOTIDE SEQUENCE [LARGE SCALE GENOMIC DNA]</scope>
    <source>
        <strain evidence="2 3">BCC8398</strain>
    </source>
</reference>
<protein>
    <submittedName>
        <fullName evidence="2">Uncharacterized protein</fullName>
    </submittedName>
</protein>
<feature type="compositionally biased region" description="Polar residues" evidence="1">
    <location>
        <begin position="463"/>
        <end position="474"/>
    </location>
</feature>
<evidence type="ECO:0000313" key="3">
    <source>
        <dbReference type="Proteomes" id="UP000092666"/>
    </source>
</evidence>
<feature type="region of interest" description="Disordered" evidence="1">
    <location>
        <begin position="136"/>
        <end position="159"/>
    </location>
</feature>
<feature type="region of interest" description="Disordered" evidence="1">
    <location>
        <begin position="1"/>
        <end position="119"/>
    </location>
</feature>